<feature type="transmembrane region" description="Helical" evidence="7">
    <location>
        <begin position="338"/>
        <end position="362"/>
    </location>
</feature>
<accession>A0A841TT47</accession>
<evidence type="ECO:0000256" key="1">
    <source>
        <dbReference type="ARBA" id="ARBA00004651"/>
    </source>
</evidence>
<name>A0A841TT47_9BACL</name>
<feature type="transmembrane region" description="Helical" evidence="7">
    <location>
        <begin position="188"/>
        <end position="206"/>
    </location>
</feature>
<keyword evidence="9" id="KW-1185">Reference proteome</keyword>
<dbReference type="AlphaFoldDB" id="A0A841TT47"/>
<dbReference type="InterPro" id="IPR024923">
    <property type="entry name" value="PG_synth_SpoVB"/>
</dbReference>
<feature type="transmembrane region" description="Helical" evidence="7">
    <location>
        <begin position="491"/>
        <end position="509"/>
    </location>
</feature>
<dbReference type="InterPro" id="IPR050833">
    <property type="entry name" value="Poly_Biosynth_Transport"/>
</dbReference>
<dbReference type="InterPro" id="IPR002797">
    <property type="entry name" value="Polysacc_synth"/>
</dbReference>
<protein>
    <submittedName>
        <fullName evidence="8">Stage V sporulation protein B</fullName>
    </submittedName>
</protein>
<evidence type="ECO:0000256" key="7">
    <source>
        <dbReference type="SAM" id="Phobius"/>
    </source>
</evidence>
<evidence type="ECO:0000256" key="3">
    <source>
        <dbReference type="ARBA" id="ARBA00022692"/>
    </source>
</evidence>
<feature type="transmembrane region" description="Helical" evidence="7">
    <location>
        <begin position="262"/>
        <end position="287"/>
    </location>
</feature>
<gene>
    <name evidence="8" type="primary">spoVB</name>
    <name evidence="8" type="ORF">H7B90_08055</name>
</gene>
<feature type="transmembrane region" description="Helical" evidence="7">
    <location>
        <begin position="163"/>
        <end position="182"/>
    </location>
</feature>
<feature type="transmembrane region" description="Helical" evidence="7">
    <location>
        <begin position="47"/>
        <end position="68"/>
    </location>
</feature>
<evidence type="ECO:0000256" key="4">
    <source>
        <dbReference type="ARBA" id="ARBA00022989"/>
    </source>
</evidence>
<dbReference type="GO" id="GO:0005886">
    <property type="term" value="C:plasma membrane"/>
    <property type="evidence" value="ECO:0007669"/>
    <property type="project" value="UniProtKB-SubCell"/>
</dbReference>
<evidence type="ECO:0000256" key="5">
    <source>
        <dbReference type="ARBA" id="ARBA00023136"/>
    </source>
</evidence>
<feature type="transmembrane region" description="Helical" evidence="7">
    <location>
        <begin position="401"/>
        <end position="420"/>
    </location>
</feature>
<feature type="region of interest" description="Disordered" evidence="6">
    <location>
        <begin position="215"/>
        <end position="238"/>
    </location>
</feature>
<dbReference type="Pfam" id="PF01943">
    <property type="entry name" value="Polysacc_synt"/>
    <property type="match status" value="1"/>
</dbReference>
<sequence>MSLRKQSFIQGAMILLAAGLVNRLLGFVPRIALPRIIGVEGVGLIQLVYPFMIVILTVITGGLPLAVAKMVAEADSQGRSGDVKRIVRMAMSIAVAASFAAAAACLAMAEWISTVIMTDPRVHTAFLAMIPILPLVAASSVWRGYFQGKQNMLPTAYSQTTETIVRIVLSLTLTSLLIPWGLEAAAAGAMAGMVVGELAGLLVLWVQMRKDTSAKRRPSEGSVPGTAGDPDAANGSGRSLSRSLLSIALPVTGSRMIGSLSYLFESILTTRSLVAAGVATAAATAQYGALQGMVIPLLTLPGALTYSLAVSLVPALSEAAARGDWAGIQKRLHQSMRLAIVTGAPFVALMGLLAHPICSLLYADDSMADMLRWLAPIAVFLYMQAPLQAALQALNRPGTALFNTFVGALVKLVLIVQLASKPELGIAGAIIAIAVNMGLVTLLHWISVARVTGFRLMPLDFLKILAAMIVTGAVAVWIWNLGGIPGGAAKLAAASGAALIVYLVLLVWLRLIDRFDVARIPVIGRWFR</sequence>
<dbReference type="InterPro" id="IPR014249">
    <property type="entry name" value="Spore_V_B"/>
</dbReference>
<feature type="transmembrane region" description="Helical" evidence="7">
    <location>
        <begin position="89"/>
        <end position="112"/>
    </location>
</feature>
<keyword evidence="5 7" id="KW-0472">Membrane</keyword>
<feature type="transmembrane region" description="Helical" evidence="7">
    <location>
        <begin position="293"/>
        <end position="317"/>
    </location>
</feature>
<reference evidence="8 9" key="1">
    <citation type="submission" date="2020-08" db="EMBL/GenBank/DDBJ databases">
        <title>Cohnella phylogeny.</title>
        <authorList>
            <person name="Dunlap C."/>
        </authorList>
    </citation>
    <scope>NUCLEOTIDE SEQUENCE [LARGE SCALE GENOMIC DNA]</scope>
    <source>
        <strain evidence="8 9">DSM 25239</strain>
    </source>
</reference>
<dbReference type="NCBIfam" id="TIGR02900">
    <property type="entry name" value="spore_V_B"/>
    <property type="match status" value="1"/>
</dbReference>
<keyword evidence="3 7" id="KW-0812">Transmembrane</keyword>
<comment type="caution">
    <text evidence="8">The sequence shown here is derived from an EMBL/GenBank/DDBJ whole genome shotgun (WGS) entry which is preliminary data.</text>
</comment>
<evidence type="ECO:0000313" key="8">
    <source>
        <dbReference type="EMBL" id="MBB6691345.1"/>
    </source>
</evidence>
<keyword evidence="2" id="KW-1003">Cell membrane</keyword>
<evidence type="ECO:0000256" key="2">
    <source>
        <dbReference type="ARBA" id="ARBA00022475"/>
    </source>
</evidence>
<dbReference type="CDD" id="cd13124">
    <property type="entry name" value="MATE_SpoVB_like"/>
    <property type="match status" value="1"/>
</dbReference>
<evidence type="ECO:0000313" key="9">
    <source>
        <dbReference type="Proteomes" id="UP000553776"/>
    </source>
</evidence>
<evidence type="ECO:0000256" key="6">
    <source>
        <dbReference type="SAM" id="MobiDB-lite"/>
    </source>
</evidence>
<feature type="transmembrane region" description="Helical" evidence="7">
    <location>
        <begin position="374"/>
        <end position="394"/>
    </location>
</feature>
<dbReference type="EMBL" id="JACJVR010000027">
    <property type="protein sequence ID" value="MBB6691345.1"/>
    <property type="molecule type" value="Genomic_DNA"/>
</dbReference>
<organism evidence="8 9">
    <name type="scientific">Cohnella xylanilytica</name>
    <dbReference type="NCBI Taxonomy" id="557555"/>
    <lineage>
        <taxon>Bacteria</taxon>
        <taxon>Bacillati</taxon>
        <taxon>Bacillota</taxon>
        <taxon>Bacilli</taxon>
        <taxon>Bacillales</taxon>
        <taxon>Paenibacillaceae</taxon>
        <taxon>Cohnella</taxon>
    </lineage>
</organism>
<feature type="transmembrane region" description="Helical" evidence="7">
    <location>
        <begin position="124"/>
        <end position="142"/>
    </location>
</feature>
<dbReference type="Proteomes" id="UP000553776">
    <property type="component" value="Unassembled WGS sequence"/>
</dbReference>
<feature type="transmembrane region" description="Helical" evidence="7">
    <location>
        <begin position="426"/>
        <end position="449"/>
    </location>
</feature>
<comment type="subcellular location">
    <subcellularLocation>
        <location evidence="1">Cell membrane</location>
        <topology evidence="1">Multi-pass membrane protein</topology>
    </subcellularLocation>
</comment>
<dbReference type="PANTHER" id="PTHR30250">
    <property type="entry name" value="PST FAMILY PREDICTED COLANIC ACID TRANSPORTER"/>
    <property type="match status" value="1"/>
</dbReference>
<dbReference type="PANTHER" id="PTHR30250:SF24">
    <property type="entry name" value="STAGE V SPORULATION PROTEIN B"/>
    <property type="match status" value="1"/>
</dbReference>
<keyword evidence="4 7" id="KW-1133">Transmembrane helix</keyword>
<dbReference type="PIRSF" id="PIRSF038958">
    <property type="entry name" value="PG_synth_SpoVB"/>
    <property type="match status" value="1"/>
</dbReference>
<dbReference type="RefSeq" id="WP_185135342.1">
    <property type="nucleotide sequence ID" value="NZ_BORM01000009.1"/>
</dbReference>
<proteinExistence type="predicted"/>
<feature type="transmembrane region" description="Helical" evidence="7">
    <location>
        <begin position="461"/>
        <end position="479"/>
    </location>
</feature>